<evidence type="ECO:0008006" key="7">
    <source>
        <dbReference type="Google" id="ProtNLM"/>
    </source>
</evidence>
<gene>
    <name evidence="5" type="ORF">SPARVUS_LOCUS1800711</name>
</gene>
<comment type="subcellular location">
    <subcellularLocation>
        <location evidence="2">Cytoplasm</location>
    </subcellularLocation>
    <subcellularLocation>
        <location evidence="1">Nucleus</location>
    </subcellularLocation>
</comment>
<dbReference type="Pfam" id="PF07004">
    <property type="entry name" value="SHIPPO-rpt"/>
    <property type="match status" value="1"/>
</dbReference>
<keyword evidence="6" id="KW-1185">Reference proteome</keyword>
<protein>
    <recommendedName>
        <fullName evidence="7">O(6)-methylguanine-induced apoptosis 2</fullName>
    </recommendedName>
</protein>
<evidence type="ECO:0000256" key="2">
    <source>
        <dbReference type="ARBA" id="ARBA00004496"/>
    </source>
</evidence>
<evidence type="ECO:0000313" key="5">
    <source>
        <dbReference type="EMBL" id="CAI9540730.1"/>
    </source>
</evidence>
<dbReference type="Proteomes" id="UP001162483">
    <property type="component" value="Unassembled WGS sequence"/>
</dbReference>
<evidence type="ECO:0000313" key="6">
    <source>
        <dbReference type="Proteomes" id="UP001162483"/>
    </source>
</evidence>
<evidence type="ECO:0000256" key="3">
    <source>
        <dbReference type="ARBA" id="ARBA00022490"/>
    </source>
</evidence>
<keyword evidence="4" id="KW-0539">Nucleus</keyword>
<evidence type="ECO:0000256" key="4">
    <source>
        <dbReference type="ARBA" id="ARBA00023242"/>
    </source>
</evidence>
<dbReference type="InterPro" id="IPR010736">
    <property type="entry name" value="SHIPPO-rpt"/>
</dbReference>
<proteinExistence type="predicted"/>
<keyword evidence="3" id="KW-0963">Cytoplasm</keyword>
<organism evidence="5 6">
    <name type="scientific">Staurois parvus</name>
    <dbReference type="NCBI Taxonomy" id="386267"/>
    <lineage>
        <taxon>Eukaryota</taxon>
        <taxon>Metazoa</taxon>
        <taxon>Chordata</taxon>
        <taxon>Craniata</taxon>
        <taxon>Vertebrata</taxon>
        <taxon>Euteleostomi</taxon>
        <taxon>Amphibia</taxon>
        <taxon>Batrachia</taxon>
        <taxon>Anura</taxon>
        <taxon>Neobatrachia</taxon>
        <taxon>Ranoidea</taxon>
        <taxon>Ranidae</taxon>
        <taxon>Staurois</taxon>
    </lineage>
</organism>
<accession>A0ABN9B2P1</accession>
<dbReference type="EMBL" id="CATNWA010001610">
    <property type="protein sequence ID" value="CAI9540730.1"/>
    <property type="molecule type" value="Genomic_DNA"/>
</dbReference>
<sequence>MKGTGDFPSKAPRSSFFRVSRTPAPNSYHIKDALFAQQDFNKSNSSMFHQPIAIKVEDTKHLTPAPNQYKASINYCLPNNNVSAQAAFVSRTKREAVQLNPLKVPSPCHYTVNDSLTKESPKVLVSCFKSKTTRDVLNMALNNPGPASYDPFGCPEIGKKTVFSRKHYLCFSATAVPVPKTPSFPGPGYYELVDYDGPPKQYISSSAFVSNTSRWAGDASGADVPGPG</sequence>
<dbReference type="PANTHER" id="PTHR35678">
    <property type="entry name" value="PROTEIN STPG4"/>
    <property type="match status" value="1"/>
</dbReference>
<name>A0ABN9B2P1_9NEOB</name>
<reference evidence="5" key="1">
    <citation type="submission" date="2023-05" db="EMBL/GenBank/DDBJ databases">
        <authorList>
            <person name="Stuckert A."/>
        </authorList>
    </citation>
    <scope>NUCLEOTIDE SEQUENCE</scope>
</reference>
<comment type="caution">
    <text evidence="5">The sequence shown here is derived from an EMBL/GenBank/DDBJ whole genome shotgun (WGS) entry which is preliminary data.</text>
</comment>
<evidence type="ECO:0000256" key="1">
    <source>
        <dbReference type="ARBA" id="ARBA00004123"/>
    </source>
</evidence>
<dbReference type="PANTHER" id="PTHR35678:SF1">
    <property type="entry name" value="PROTEIN STPG4"/>
    <property type="match status" value="1"/>
</dbReference>